<reference evidence="2" key="1">
    <citation type="journal article" date="2021" name="Nat. Commun.">
        <title>Genetic determinants of endophytism in the Arabidopsis root mycobiome.</title>
        <authorList>
            <person name="Mesny F."/>
            <person name="Miyauchi S."/>
            <person name="Thiergart T."/>
            <person name="Pickel B."/>
            <person name="Atanasova L."/>
            <person name="Karlsson M."/>
            <person name="Huettel B."/>
            <person name="Barry K.W."/>
            <person name="Haridas S."/>
            <person name="Chen C."/>
            <person name="Bauer D."/>
            <person name="Andreopoulos W."/>
            <person name="Pangilinan J."/>
            <person name="LaButti K."/>
            <person name="Riley R."/>
            <person name="Lipzen A."/>
            <person name="Clum A."/>
            <person name="Drula E."/>
            <person name="Henrissat B."/>
            <person name="Kohler A."/>
            <person name="Grigoriev I.V."/>
            <person name="Martin F.M."/>
            <person name="Hacquard S."/>
        </authorList>
    </citation>
    <scope>NUCLEOTIDE SEQUENCE</scope>
    <source>
        <strain evidence="2">MPI-CAGE-AT-0021</strain>
    </source>
</reference>
<dbReference type="InterPro" id="IPR051411">
    <property type="entry name" value="Polyketide_trans_af380"/>
</dbReference>
<dbReference type="Gene3D" id="1.10.10.800">
    <property type="match status" value="1"/>
</dbReference>
<name>A0A9P9FEH9_9HYPO</name>
<comment type="caution">
    <text evidence="2">The sequence shown here is derived from an EMBL/GenBank/DDBJ whole genome shotgun (WGS) entry which is preliminary data.</text>
</comment>
<proteinExistence type="inferred from homology"/>
<organism evidence="2 3">
    <name type="scientific">Dactylonectria estremocensis</name>
    <dbReference type="NCBI Taxonomy" id="1079267"/>
    <lineage>
        <taxon>Eukaryota</taxon>
        <taxon>Fungi</taxon>
        <taxon>Dikarya</taxon>
        <taxon>Ascomycota</taxon>
        <taxon>Pezizomycotina</taxon>
        <taxon>Sordariomycetes</taxon>
        <taxon>Hypocreomycetidae</taxon>
        <taxon>Hypocreales</taxon>
        <taxon>Nectriaceae</taxon>
        <taxon>Dactylonectria</taxon>
    </lineage>
</organism>
<dbReference type="PANTHER" id="PTHR47751:SF1">
    <property type="entry name" value="SUPERFAMILY HYDROLASE, PUTATIVE (AFU_ORTHOLOGUE AFUA_2G16580)-RELATED"/>
    <property type="match status" value="1"/>
</dbReference>
<evidence type="ECO:0000313" key="3">
    <source>
        <dbReference type="Proteomes" id="UP000717696"/>
    </source>
</evidence>
<gene>
    <name evidence="2" type="ORF">B0J13DRAFT_518944</name>
</gene>
<dbReference type="Proteomes" id="UP000717696">
    <property type="component" value="Unassembled WGS sequence"/>
</dbReference>
<dbReference type="AlphaFoldDB" id="A0A9P9FEH9"/>
<keyword evidence="3" id="KW-1185">Reference proteome</keyword>
<sequence>MASSGEAFSAPIDYLSLQHFIDSKRIGRLGICGSGSFLFSAAKIEPARQGHRHFEHRIKNVAKAAQQRSINARGGEIRYRGVTPLKLTKDADPIIRKFFDYFAPRGPSSRLRARRLTSLRAGRFRAGLSPSTSTPSTTSIPSRPARCCLSGRISTLAKVQRKPLCAYC</sequence>
<dbReference type="PANTHER" id="PTHR47751">
    <property type="entry name" value="SUPERFAMILY HYDROLASE, PUTATIVE (AFU_ORTHOLOGUE AFUA_2G16580)-RELATED"/>
    <property type="match status" value="1"/>
</dbReference>
<dbReference type="Gene3D" id="3.40.50.1820">
    <property type="entry name" value="alpha/beta hydrolase"/>
    <property type="match status" value="1"/>
</dbReference>
<evidence type="ECO:0000256" key="1">
    <source>
        <dbReference type="ARBA" id="ARBA00029464"/>
    </source>
</evidence>
<dbReference type="EMBL" id="JAGMUU010000002">
    <property type="protein sequence ID" value="KAH7159483.1"/>
    <property type="molecule type" value="Genomic_DNA"/>
</dbReference>
<dbReference type="InterPro" id="IPR029058">
    <property type="entry name" value="AB_hydrolase_fold"/>
</dbReference>
<comment type="similarity">
    <text evidence="1">Belongs to the polyketide transferase af380 family.</text>
</comment>
<accession>A0A9P9FEH9</accession>
<evidence type="ECO:0000313" key="2">
    <source>
        <dbReference type="EMBL" id="KAH7159483.1"/>
    </source>
</evidence>
<protein>
    <submittedName>
        <fullName evidence="2">Uncharacterized protein</fullName>
    </submittedName>
</protein>